<reference evidence="4" key="2">
    <citation type="journal article" date="2022" name="Microbiol. Resour. Announc.">
        <title>Metagenome Sequencing to Explore Phylogenomics of Terrestrial Cyanobacteria.</title>
        <authorList>
            <person name="Ward R.D."/>
            <person name="Stajich J.E."/>
            <person name="Johansen J.R."/>
            <person name="Huntemann M."/>
            <person name="Clum A."/>
            <person name="Foster B."/>
            <person name="Foster B."/>
            <person name="Roux S."/>
            <person name="Palaniappan K."/>
            <person name="Varghese N."/>
            <person name="Mukherjee S."/>
            <person name="Reddy T.B.K."/>
            <person name="Daum C."/>
            <person name="Copeland A."/>
            <person name="Chen I.A."/>
            <person name="Ivanova N.N."/>
            <person name="Kyrpides N.C."/>
            <person name="Shapiro N."/>
            <person name="Eloe-Fadrosh E.A."/>
            <person name="Pietrasiak N."/>
        </authorList>
    </citation>
    <scope>NUCLEOTIDE SEQUENCE</scope>
    <source>
        <strain evidence="4">CPER-KK1</strain>
    </source>
</reference>
<name>A0A951PKD7_9CYAN</name>
<evidence type="ECO:0000256" key="3">
    <source>
        <dbReference type="HAMAP-Rule" id="MF_00632"/>
    </source>
</evidence>
<dbReference type="InterPro" id="IPR036183">
    <property type="entry name" value="YajQ-like_sf"/>
</dbReference>
<keyword evidence="1 3" id="KW-0547">Nucleotide-binding</keyword>
<dbReference type="NCBIfam" id="NF003819">
    <property type="entry name" value="PRK05412.1"/>
    <property type="match status" value="1"/>
</dbReference>
<evidence type="ECO:0000256" key="1">
    <source>
        <dbReference type="ARBA" id="ARBA00022741"/>
    </source>
</evidence>
<accession>A0A951PKD7</accession>
<dbReference type="PANTHER" id="PTHR30476:SF0">
    <property type="entry name" value="UPF0234 PROTEIN YAJQ"/>
    <property type="match status" value="1"/>
</dbReference>
<dbReference type="Proteomes" id="UP000753908">
    <property type="component" value="Unassembled WGS sequence"/>
</dbReference>
<dbReference type="CDD" id="cd11740">
    <property type="entry name" value="YajQ_like"/>
    <property type="match status" value="1"/>
</dbReference>
<sequence>MASNYSFDIVSDFDRQELVNAVDQTVREINSRYDLKDTKTTLELGDEAITVNTDSEFTLDAIQTILQTKAAKRNLSLKIFDYGKVESASGNRVRQEIKLKKGISQEIAKQISKLIRDEFSKKAQASIQGDAVRVSSKAKDDLQLVIQRLKQEDLPVALQFTNYR</sequence>
<dbReference type="Gene3D" id="3.30.70.990">
    <property type="entry name" value="YajQ-like, domain 2"/>
    <property type="match status" value="1"/>
</dbReference>
<comment type="caution">
    <text evidence="4">The sequence shown here is derived from an EMBL/GenBank/DDBJ whole genome shotgun (WGS) entry which is preliminary data.</text>
</comment>
<protein>
    <recommendedName>
        <fullName evidence="3">Nucleotide-binding protein KME25_08555</fullName>
    </recommendedName>
</protein>
<evidence type="ECO:0000313" key="4">
    <source>
        <dbReference type="EMBL" id="MBW4544479.1"/>
    </source>
</evidence>
<dbReference type="EMBL" id="JAHHIF010000009">
    <property type="protein sequence ID" value="MBW4544479.1"/>
    <property type="molecule type" value="Genomic_DNA"/>
</dbReference>
<evidence type="ECO:0000256" key="2">
    <source>
        <dbReference type="ARBA" id="ARBA00093450"/>
    </source>
</evidence>
<dbReference type="Pfam" id="PF04461">
    <property type="entry name" value="YajQ"/>
    <property type="match status" value="1"/>
</dbReference>
<dbReference type="Gene3D" id="3.30.70.860">
    <property type="match status" value="1"/>
</dbReference>
<proteinExistence type="inferred from homology"/>
<dbReference type="SUPFAM" id="SSF89963">
    <property type="entry name" value="YajQ-like"/>
    <property type="match status" value="2"/>
</dbReference>
<dbReference type="InterPro" id="IPR035570">
    <property type="entry name" value="UPF0234_N"/>
</dbReference>
<reference evidence="4" key="1">
    <citation type="submission" date="2021-05" db="EMBL/GenBank/DDBJ databases">
        <authorList>
            <person name="Pietrasiak N."/>
            <person name="Ward R."/>
            <person name="Stajich J.E."/>
            <person name="Kurbessoian T."/>
        </authorList>
    </citation>
    <scope>NUCLEOTIDE SEQUENCE</scope>
    <source>
        <strain evidence="4">CPER-KK1</strain>
    </source>
</reference>
<dbReference type="GO" id="GO:0000166">
    <property type="term" value="F:nucleotide binding"/>
    <property type="evidence" value="ECO:0007669"/>
    <property type="project" value="UniProtKB-UniRule"/>
</dbReference>
<comment type="function">
    <text evidence="3">Nucleotide-binding protein.</text>
</comment>
<gene>
    <name evidence="4" type="ORF">KME25_08555</name>
</gene>
<dbReference type="HAMAP" id="MF_00632">
    <property type="entry name" value="UPF0234"/>
    <property type="match status" value="1"/>
</dbReference>
<dbReference type="GO" id="GO:0005829">
    <property type="term" value="C:cytosol"/>
    <property type="evidence" value="ECO:0007669"/>
    <property type="project" value="TreeGrafter"/>
</dbReference>
<dbReference type="PANTHER" id="PTHR30476">
    <property type="entry name" value="UPF0234 PROTEIN YAJQ"/>
    <property type="match status" value="1"/>
</dbReference>
<dbReference type="InterPro" id="IPR035571">
    <property type="entry name" value="UPF0234-like_C"/>
</dbReference>
<organism evidence="4 5">
    <name type="scientific">Symplocastrum torsivum CPER-KK1</name>
    <dbReference type="NCBI Taxonomy" id="450513"/>
    <lineage>
        <taxon>Bacteria</taxon>
        <taxon>Bacillati</taxon>
        <taxon>Cyanobacteriota</taxon>
        <taxon>Cyanophyceae</taxon>
        <taxon>Oscillatoriophycideae</taxon>
        <taxon>Oscillatoriales</taxon>
        <taxon>Microcoleaceae</taxon>
        <taxon>Symplocastrum</taxon>
    </lineage>
</organism>
<dbReference type="InterPro" id="IPR007551">
    <property type="entry name" value="YajQ/Smlt4090-like"/>
</dbReference>
<comment type="similarity">
    <text evidence="2 3">Belongs to the YajQ family.</text>
</comment>
<dbReference type="AlphaFoldDB" id="A0A951PKD7"/>
<evidence type="ECO:0000313" key="5">
    <source>
        <dbReference type="Proteomes" id="UP000753908"/>
    </source>
</evidence>